<dbReference type="PRINTS" id="PR00087">
    <property type="entry name" value="LIPOXYGENASE"/>
</dbReference>
<organism evidence="8 9">
    <name type="scientific">Mizuhopecten yessoensis</name>
    <name type="common">Japanese scallop</name>
    <name type="synonym">Patinopecten yessoensis</name>
    <dbReference type="NCBI Taxonomy" id="6573"/>
    <lineage>
        <taxon>Eukaryota</taxon>
        <taxon>Metazoa</taxon>
        <taxon>Spiralia</taxon>
        <taxon>Lophotrochozoa</taxon>
        <taxon>Mollusca</taxon>
        <taxon>Bivalvia</taxon>
        <taxon>Autobranchia</taxon>
        <taxon>Pteriomorphia</taxon>
        <taxon>Pectinida</taxon>
        <taxon>Pectinoidea</taxon>
        <taxon>Pectinidae</taxon>
        <taxon>Mizuhopecten</taxon>
    </lineage>
</organism>
<dbReference type="PROSITE" id="PS50095">
    <property type="entry name" value="PLAT"/>
    <property type="match status" value="1"/>
</dbReference>
<dbReference type="PROSITE" id="PS51393">
    <property type="entry name" value="LIPOXYGENASE_3"/>
    <property type="match status" value="1"/>
</dbReference>
<dbReference type="CDD" id="cd00113">
    <property type="entry name" value="PLAT"/>
    <property type="match status" value="1"/>
</dbReference>
<evidence type="ECO:0000313" key="8">
    <source>
        <dbReference type="EMBL" id="OWF44209.1"/>
    </source>
</evidence>
<dbReference type="GO" id="GO:0046872">
    <property type="term" value="F:metal ion binding"/>
    <property type="evidence" value="ECO:0007669"/>
    <property type="project" value="UniProtKB-KW"/>
</dbReference>
<dbReference type="PROSITE" id="PS00081">
    <property type="entry name" value="LIPOXYGENASE_2"/>
    <property type="match status" value="1"/>
</dbReference>
<feature type="domain" description="Lipoxygenase" evidence="7">
    <location>
        <begin position="119"/>
        <end position="661"/>
    </location>
</feature>
<dbReference type="SMART" id="SM00308">
    <property type="entry name" value="LH2"/>
    <property type="match status" value="1"/>
</dbReference>
<accession>A0A210Q6A1</accession>
<sequence length="661" mass="74961">MSANAVYDISVKTGDKKNAGTDANVEICLHCDDGNKTDTYNLDKFFRNDFERGQIDSFTVTGCRLNKVNYIELWRDTGGILDDWYVDVIEVVCSKQIFVFPFFRWIKPNYHYKVRHLDTSLPADDPFKEQREMELKDARKQYELTVKAPGLPPQVKNLPEDEQFSFDYMWDIGKRKAQAILTSKIIKLTSDNWRDLDDLKNVYTKEVFVIPDSVANWTEDEYFGNQRIAKINNCVIELCTAVPKKMGVTDDMVKQSLEGLTLASAIQAKRLFLVDYEILDGLPCGREDKVVCAPIALFFLNGKQKLMPIAIQLFQKPGKDNPVFLPTDPEYTWLTAKLWFNHADSSYHQSFTHLGGTHLKMEGVAVLTHRNLSPSHPVFKLLAPHFLYLLALNTRALANLVCPGGWADRAMSSGIKGMFEIIRRKNLQWRLDVDGSLPKDLERRGLLGDNVLPGYYFRDDALPVYNAIFNFVVKYVKLYYDTTAKLVGDTEIQDWAAETVLSKEKGGLGMRGVPGNGTITTIDQLATILTSHIYTCSVAHAASNFPQYDQYGFPPAYPASMRGEPPTDKKALTETAVLVALPDKATTLDMMVVTYILSERTTNCLGNFEVQYVYDPPAVAIIDEFKNELKVISRQIREKNKTRDPPYPWLDPEEIPNAISI</sequence>
<evidence type="ECO:0000256" key="5">
    <source>
        <dbReference type="PROSITE-ProRule" id="PRU00152"/>
    </source>
</evidence>
<dbReference type="SUPFAM" id="SSF49723">
    <property type="entry name" value="Lipase/lipooxygenase domain (PLAT/LH2 domain)"/>
    <property type="match status" value="1"/>
</dbReference>
<name>A0A210Q6A1_MIZYE</name>
<dbReference type="PANTHER" id="PTHR11771">
    <property type="entry name" value="LIPOXYGENASE"/>
    <property type="match status" value="1"/>
</dbReference>
<dbReference type="InterPro" id="IPR013819">
    <property type="entry name" value="LipOase_C"/>
</dbReference>
<dbReference type="InterPro" id="IPR001024">
    <property type="entry name" value="PLAT/LH2_dom"/>
</dbReference>
<keyword evidence="1" id="KW-0479">Metal-binding</keyword>
<dbReference type="OrthoDB" id="407298at2759"/>
<dbReference type="Gene3D" id="1.20.245.10">
    <property type="entry name" value="Lipoxygenase-1, Domain 5"/>
    <property type="match status" value="1"/>
</dbReference>
<dbReference type="InterPro" id="IPR036392">
    <property type="entry name" value="PLAT/LH2_dom_sf"/>
</dbReference>
<dbReference type="InterPro" id="IPR036226">
    <property type="entry name" value="LipOase_C_sf"/>
</dbReference>
<comment type="caution">
    <text evidence="5">Lacks conserved residue(s) required for the propagation of feature annotation.</text>
</comment>
<evidence type="ECO:0000256" key="3">
    <source>
        <dbReference type="ARBA" id="ARBA00023002"/>
    </source>
</evidence>
<evidence type="ECO:0000256" key="1">
    <source>
        <dbReference type="ARBA" id="ARBA00022723"/>
    </source>
</evidence>
<dbReference type="Gene3D" id="3.10.450.60">
    <property type="match status" value="1"/>
</dbReference>
<dbReference type="Pfam" id="PF00305">
    <property type="entry name" value="Lipoxygenase"/>
    <property type="match status" value="1"/>
</dbReference>
<dbReference type="InterPro" id="IPR000907">
    <property type="entry name" value="LipOase"/>
</dbReference>
<feature type="domain" description="PLAT" evidence="6">
    <location>
        <begin position="5"/>
        <end position="120"/>
    </location>
</feature>
<gene>
    <name evidence="8" type="ORF">KP79_PYT13204</name>
</gene>
<dbReference type="AlphaFoldDB" id="A0A210Q6A1"/>
<dbReference type="EMBL" id="NEDP02004844">
    <property type="protein sequence ID" value="OWF44209.1"/>
    <property type="molecule type" value="Genomic_DNA"/>
</dbReference>
<dbReference type="SUPFAM" id="SSF48484">
    <property type="entry name" value="Lipoxigenase"/>
    <property type="match status" value="1"/>
</dbReference>
<evidence type="ECO:0000256" key="2">
    <source>
        <dbReference type="ARBA" id="ARBA00022964"/>
    </source>
</evidence>
<evidence type="ECO:0000259" key="6">
    <source>
        <dbReference type="PROSITE" id="PS50095"/>
    </source>
</evidence>
<evidence type="ECO:0000313" key="9">
    <source>
        <dbReference type="Proteomes" id="UP000242188"/>
    </source>
</evidence>
<proteinExistence type="predicted"/>
<protein>
    <submittedName>
        <fullName evidence="8">Arachidonate 5-lipoxygenase</fullName>
    </submittedName>
</protein>
<evidence type="ECO:0000256" key="4">
    <source>
        <dbReference type="ARBA" id="ARBA00023098"/>
    </source>
</evidence>
<dbReference type="InterPro" id="IPR020834">
    <property type="entry name" value="LipOase_CS"/>
</dbReference>
<keyword evidence="4" id="KW-0443">Lipid metabolism</keyword>
<dbReference type="STRING" id="6573.A0A210Q6A1"/>
<dbReference type="Proteomes" id="UP000242188">
    <property type="component" value="Unassembled WGS sequence"/>
</dbReference>
<dbReference type="GO" id="GO:0034440">
    <property type="term" value="P:lipid oxidation"/>
    <property type="evidence" value="ECO:0007669"/>
    <property type="project" value="InterPro"/>
</dbReference>
<dbReference type="Pfam" id="PF01477">
    <property type="entry name" value="PLAT"/>
    <property type="match status" value="1"/>
</dbReference>
<dbReference type="GO" id="GO:0016702">
    <property type="term" value="F:oxidoreductase activity, acting on single donors with incorporation of molecular oxygen, incorporation of two atoms of oxygen"/>
    <property type="evidence" value="ECO:0007669"/>
    <property type="project" value="InterPro"/>
</dbReference>
<evidence type="ECO:0000259" key="7">
    <source>
        <dbReference type="PROSITE" id="PS51393"/>
    </source>
</evidence>
<keyword evidence="9" id="KW-1185">Reference proteome</keyword>
<comment type="caution">
    <text evidence="8">The sequence shown here is derived from an EMBL/GenBank/DDBJ whole genome shotgun (WGS) entry which is preliminary data.</text>
</comment>
<dbReference type="Gene3D" id="2.40.180.10">
    <property type="entry name" value="Catalase core domain"/>
    <property type="match status" value="1"/>
</dbReference>
<reference evidence="8 9" key="1">
    <citation type="journal article" date="2017" name="Nat. Ecol. Evol.">
        <title>Scallop genome provides insights into evolution of bilaterian karyotype and development.</title>
        <authorList>
            <person name="Wang S."/>
            <person name="Zhang J."/>
            <person name="Jiao W."/>
            <person name="Li J."/>
            <person name="Xun X."/>
            <person name="Sun Y."/>
            <person name="Guo X."/>
            <person name="Huan P."/>
            <person name="Dong B."/>
            <person name="Zhang L."/>
            <person name="Hu X."/>
            <person name="Sun X."/>
            <person name="Wang J."/>
            <person name="Zhao C."/>
            <person name="Wang Y."/>
            <person name="Wang D."/>
            <person name="Huang X."/>
            <person name="Wang R."/>
            <person name="Lv J."/>
            <person name="Li Y."/>
            <person name="Zhang Z."/>
            <person name="Liu B."/>
            <person name="Lu W."/>
            <person name="Hui Y."/>
            <person name="Liang J."/>
            <person name="Zhou Z."/>
            <person name="Hou R."/>
            <person name="Li X."/>
            <person name="Liu Y."/>
            <person name="Li H."/>
            <person name="Ning X."/>
            <person name="Lin Y."/>
            <person name="Zhao L."/>
            <person name="Xing Q."/>
            <person name="Dou J."/>
            <person name="Li Y."/>
            <person name="Mao J."/>
            <person name="Guo H."/>
            <person name="Dou H."/>
            <person name="Li T."/>
            <person name="Mu C."/>
            <person name="Jiang W."/>
            <person name="Fu Q."/>
            <person name="Fu X."/>
            <person name="Miao Y."/>
            <person name="Liu J."/>
            <person name="Yu Q."/>
            <person name="Li R."/>
            <person name="Liao H."/>
            <person name="Li X."/>
            <person name="Kong Y."/>
            <person name="Jiang Z."/>
            <person name="Chourrout D."/>
            <person name="Li R."/>
            <person name="Bao Z."/>
        </authorList>
    </citation>
    <scope>NUCLEOTIDE SEQUENCE [LARGE SCALE GENOMIC DNA]</scope>
    <source>
        <strain evidence="8 9">PY_sf001</strain>
    </source>
</reference>
<keyword evidence="2" id="KW-0223">Dioxygenase</keyword>
<keyword evidence="3" id="KW-0560">Oxidoreductase</keyword>